<sequence>MVAPAVPELTEEVLHECIDARTETLPALRELGPPDLVQLTKQAPRNPVKQIGVYHHVTGVDASSSASLAAYINTLTYTETNQSPTKIVEGLYCCYNAFSRLDMRVHVTIPGSVESYCIDERGDKRVTSDELWLETYLCSVLRAYSYGDDGSGDTIRKVMGVRRFNPITSTDTEHKFLQAAEQLFFRGWQLGSDAVVQVPNNVSNHLTVGLLRYFHTTGRFTSGINLFEKLRTKNVEVSSLLAKVLFMGNEEVQAVRVLHESVKASPMDYVMLDTQAEFLKKKAHNPNNPELKEDRLRMALGCADRSTIAAPSEFSTWARLAEVYVAMEDWENALITLNSCPMFTYQDKDAPILPEPREVYLPTLPETRLDEIDSEPESKYSEQVHPTLLSLRGAQYKGTFKHAYSILTEMTAKIGWDQLLKIRSNVFVMEEEYRSEKQPHVGQAEAATKRNASTDGLRGSPSPRPNGEEHTDEEKSTNGEPAGPSLTAENGLNTSEAENSVEKPSHTVTLEDVKGGGEDADATEEQLSRFNNKRLCERWLDSLFMVLYEDLRIYTIWRTEMAQYQAQSVQYKKSAEEWEILGSLAARLHHQDEAVEAYRRCLAIRFSPKALTGLLADFEKHKNTRETIASVVRLITWQYRWYSEFSPELLLAIRTLIEDEGAVKIQSLVQATGLPQNVVDLTQHYAAICAAFRSSGTEG</sequence>
<evidence type="ECO:0008006" key="4">
    <source>
        <dbReference type="Google" id="ProtNLM"/>
    </source>
</evidence>
<gene>
    <name evidence="2" type="ORF">OIDMADRAFT_179049</name>
</gene>
<dbReference type="STRING" id="913774.A0A0C3H0L4"/>
<dbReference type="Proteomes" id="UP000054321">
    <property type="component" value="Unassembled WGS sequence"/>
</dbReference>
<proteinExistence type="predicted"/>
<accession>A0A0C3H0L4</accession>
<reference evidence="3" key="2">
    <citation type="submission" date="2015-01" db="EMBL/GenBank/DDBJ databases">
        <title>Evolutionary Origins and Diversification of the Mycorrhizal Mutualists.</title>
        <authorList>
            <consortium name="DOE Joint Genome Institute"/>
            <consortium name="Mycorrhizal Genomics Consortium"/>
            <person name="Kohler A."/>
            <person name="Kuo A."/>
            <person name="Nagy L.G."/>
            <person name="Floudas D."/>
            <person name="Copeland A."/>
            <person name="Barry K.W."/>
            <person name="Cichocki N."/>
            <person name="Veneault-Fourrey C."/>
            <person name="LaButti K."/>
            <person name="Lindquist E.A."/>
            <person name="Lipzen A."/>
            <person name="Lundell T."/>
            <person name="Morin E."/>
            <person name="Murat C."/>
            <person name="Riley R."/>
            <person name="Ohm R."/>
            <person name="Sun H."/>
            <person name="Tunlid A."/>
            <person name="Henrissat B."/>
            <person name="Grigoriev I.V."/>
            <person name="Hibbett D.S."/>
            <person name="Martin F."/>
        </authorList>
    </citation>
    <scope>NUCLEOTIDE SEQUENCE [LARGE SCALE GENOMIC DNA]</scope>
    <source>
        <strain evidence="3">Zn</strain>
    </source>
</reference>
<dbReference type="HOGENOM" id="CLU_019711_0_0_1"/>
<dbReference type="InterPro" id="IPR015374">
    <property type="entry name" value="ChAPs"/>
</dbReference>
<dbReference type="InterPro" id="IPR011990">
    <property type="entry name" value="TPR-like_helical_dom_sf"/>
</dbReference>
<keyword evidence="3" id="KW-1185">Reference proteome</keyword>
<dbReference type="PANTHER" id="PTHR31975:SF1">
    <property type="entry name" value="BUD SITE SELECTION PROTEIN 7-RELATED"/>
    <property type="match status" value="1"/>
</dbReference>
<feature type="compositionally biased region" description="Basic and acidic residues" evidence="1">
    <location>
        <begin position="466"/>
        <end position="477"/>
    </location>
</feature>
<dbReference type="InParanoid" id="A0A0C3H0L4"/>
<dbReference type="FunFam" id="1.25.40.10:FF:000146">
    <property type="entry name" value="Clathrin-coated vesiclec protein (Bud7)"/>
    <property type="match status" value="1"/>
</dbReference>
<dbReference type="PANTHER" id="PTHR31975">
    <property type="entry name" value="BUD SITE SELECTION PROTEIN 7-RELATED"/>
    <property type="match status" value="1"/>
</dbReference>
<dbReference type="GO" id="GO:0006874">
    <property type="term" value="P:intracellular calcium ion homeostasis"/>
    <property type="evidence" value="ECO:0007669"/>
    <property type="project" value="EnsemblFungi"/>
</dbReference>
<feature type="compositionally biased region" description="Basic and acidic residues" evidence="1">
    <location>
        <begin position="500"/>
        <end position="517"/>
    </location>
</feature>
<dbReference type="OrthoDB" id="434695at2759"/>
<dbReference type="AlphaFoldDB" id="A0A0C3H0L4"/>
<dbReference type="FunFam" id="1.25.40.10:FF:000149">
    <property type="entry name" value="Clathrin-coated vesiclec protein (Bud7)"/>
    <property type="match status" value="1"/>
</dbReference>
<feature type="region of interest" description="Disordered" evidence="1">
    <location>
        <begin position="434"/>
        <end position="524"/>
    </location>
</feature>
<evidence type="ECO:0000313" key="2">
    <source>
        <dbReference type="EMBL" id="KIN01731.1"/>
    </source>
</evidence>
<reference evidence="2 3" key="1">
    <citation type="submission" date="2014-04" db="EMBL/GenBank/DDBJ databases">
        <authorList>
            <consortium name="DOE Joint Genome Institute"/>
            <person name="Kuo A."/>
            <person name="Martino E."/>
            <person name="Perotto S."/>
            <person name="Kohler A."/>
            <person name="Nagy L.G."/>
            <person name="Floudas D."/>
            <person name="Copeland A."/>
            <person name="Barry K.W."/>
            <person name="Cichocki N."/>
            <person name="Veneault-Fourrey C."/>
            <person name="LaButti K."/>
            <person name="Lindquist E.A."/>
            <person name="Lipzen A."/>
            <person name="Lundell T."/>
            <person name="Morin E."/>
            <person name="Murat C."/>
            <person name="Sun H."/>
            <person name="Tunlid A."/>
            <person name="Henrissat B."/>
            <person name="Grigoriev I.V."/>
            <person name="Hibbett D.S."/>
            <person name="Martin F."/>
            <person name="Nordberg H.P."/>
            <person name="Cantor M.N."/>
            <person name="Hua S.X."/>
        </authorList>
    </citation>
    <scope>NUCLEOTIDE SEQUENCE [LARGE SCALE GENOMIC DNA]</scope>
    <source>
        <strain evidence="2 3">Zn</strain>
    </source>
</reference>
<protein>
    <recommendedName>
        <fullName evidence="4">Chaps-domain-containing protein</fullName>
    </recommendedName>
</protein>
<evidence type="ECO:0000313" key="3">
    <source>
        <dbReference type="Proteomes" id="UP000054321"/>
    </source>
</evidence>
<dbReference type="SUPFAM" id="SSF48452">
    <property type="entry name" value="TPR-like"/>
    <property type="match status" value="1"/>
</dbReference>
<dbReference type="GO" id="GO:0006896">
    <property type="term" value="P:Golgi to vacuole transport"/>
    <property type="evidence" value="ECO:0007669"/>
    <property type="project" value="EnsemblFungi"/>
</dbReference>
<dbReference type="EMBL" id="KN832875">
    <property type="protein sequence ID" value="KIN01731.1"/>
    <property type="molecule type" value="Genomic_DNA"/>
</dbReference>
<name>A0A0C3H0L4_OIDMZ</name>
<dbReference type="Pfam" id="PF09295">
    <property type="entry name" value="ChAPs"/>
    <property type="match status" value="1"/>
</dbReference>
<dbReference type="GO" id="GO:0034044">
    <property type="term" value="C:exomer complex"/>
    <property type="evidence" value="ECO:0007669"/>
    <property type="project" value="EnsemblFungi"/>
</dbReference>
<evidence type="ECO:0000256" key="1">
    <source>
        <dbReference type="SAM" id="MobiDB-lite"/>
    </source>
</evidence>
<feature type="compositionally biased region" description="Polar residues" evidence="1">
    <location>
        <begin position="487"/>
        <end position="498"/>
    </location>
</feature>
<dbReference type="Gene3D" id="1.25.40.10">
    <property type="entry name" value="Tetratricopeptide repeat domain"/>
    <property type="match status" value="2"/>
</dbReference>
<dbReference type="FunCoup" id="A0A0C3H0L4">
    <property type="interactions" value="116"/>
</dbReference>
<dbReference type="GO" id="GO:0043001">
    <property type="term" value="P:Golgi to plasma membrane protein transport"/>
    <property type="evidence" value="ECO:0007669"/>
    <property type="project" value="EnsemblFungi"/>
</dbReference>
<organism evidence="2 3">
    <name type="scientific">Oidiodendron maius (strain Zn)</name>
    <dbReference type="NCBI Taxonomy" id="913774"/>
    <lineage>
        <taxon>Eukaryota</taxon>
        <taxon>Fungi</taxon>
        <taxon>Dikarya</taxon>
        <taxon>Ascomycota</taxon>
        <taxon>Pezizomycotina</taxon>
        <taxon>Leotiomycetes</taxon>
        <taxon>Leotiomycetes incertae sedis</taxon>
        <taxon>Myxotrichaceae</taxon>
        <taxon>Oidiodendron</taxon>
    </lineage>
</organism>